<dbReference type="InterPro" id="IPR047187">
    <property type="entry name" value="SF1_C_Upf1"/>
</dbReference>
<sequence length="889" mass="99606">MKDHNHPESIQDTSRTNHYEAEMATDLARHLVNQGYNAPGDIVVIVAYLSQIKVVRDRLQKHKITMLLSQKDADALAEVEADEGEDAVVPSATITNAKLSDAVRVATVDNFQSPNRAYVALSRARDGLVVFGNAAMLRAHSPFWSGVLDRFEDQEAVMKAIPIVCERHPDKEPQYISEPGQLPLVAPNGGCSEICGEIRPCGHCHPGDGTTVAVLWSVDILARTDAATNAAAEPIISASRFAQRSATSGSASIAHASCRVAVPAKSAWRSVPGIASTGKARAVILVACPANGVLVMSRAPTYSRVVMLVHPTCAQCASDDKKAQVVDMIMQTTLDELDTTSTTLDNRTITLGCGHVFTVETLDAIFDMPTFYTLIDGCWQVNRSPPSDFFNVHKCPFCRSEAFAMRYGRPARRAILDAQEQKFIGESERERQKLVEMKNAIDIDQMLRAFRNPAPKGKMGGKQQYALHKDGIKNFLASQAQRKVPTSSETLVNLVHFGFSEPLARAWIEGTRAVMDGYRKAEKMLKIQNPHVRAWEAAVSQAYSRIQADKTFDQNDPRRDEKALRMARFSVAMPEPRAESKYRLHATFVILDLLMMLVNFVNRLGQDLKPSEKRRWDRLADLLLHCGLQDSKRAADQAQEAQYSQEELQAKAYRIRFESEAFMLRTDQKARRLEQDFKKLQEVENLRLCMVSKWQDEWQAAVQTFRSTHGASEGTSKDVSAELDQHMSRFFGSLRQESVALGKLRRRTELTMIVTALREANLDLRYGGHYYRCSNGHPFVIGDAPVTILRREIPSTTSWKDLPEKPEQHPLLGPGVDRDEDPTFSAAKPSRLPWRDVNLKTNATTFGLHRVREYENPVQTQCRTRSPPQRPELWPSSAKQIYLKSAQDP</sequence>
<dbReference type="Pfam" id="PF13087">
    <property type="entry name" value="AAA_12"/>
    <property type="match status" value="1"/>
</dbReference>
<evidence type="ECO:0000256" key="1">
    <source>
        <dbReference type="SAM" id="MobiDB-lite"/>
    </source>
</evidence>
<accession>A0AAN6GQB8</accession>
<protein>
    <recommendedName>
        <fullName evidence="2">DNA2/NAM7 helicase-like C-terminal domain-containing protein</fullName>
    </recommendedName>
</protein>
<dbReference type="SUPFAM" id="SSF52540">
    <property type="entry name" value="P-loop containing nucleoside triphosphate hydrolases"/>
    <property type="match status" value="1"/>
</dbReference>
<dbReference type="InterPro" id="IPR045055">
    <property type="entry name" value="DNA2/NAM7-like"/>
</dbReference>
<reference evidence="3" key="1">
    <citation type="journal article" date="2023" name="PhytoFront">
        <title>Draft Genome Resources of Seven Strains of Tilletia horrida, Causal Agent of Kernel Smut of Rice.</title>
        <authorList>
            <person name="Khanal S."/>
            <person name="Antony Babu S."/>
            <person name="Zhou X.G."/>
        </authorList>
    </citation>
    <scope>NUCLEOTIDE SEQUENCE</scope>
    <source>
        <strain evidence="3">TX6</strain>
    </source>
</reference>
<dbReference type="InterPro" id="IPR027417">
    <property type="entry name" value="P-loop_NTPase"/>
</dbReference>
<gene>
    <name evidence="3" type="ORF">OC846_002988</name>
</gene>
<dbReference type="GO" id="GO:0031048">
    <property type="term" value="P:regulatory ncRNA-mediated heterochromatin formation"/>
    <property type="evidence" value="ECO:0007669"/>
    <property type="project" value="TreeGrafter"/>
</dbReference>
<organism evidence="3 4">
    <name type="scientific">Tilletia horrida</name>
    <dbReference type="NCBI Taxonomy" id="155126"/>
    <lineage>
        <taxon>Eukaryota</taxon>
        <taxon>Fungi</taxon>
        <taxon>Dikarya</taxon>
        <taxon>Basidiomycota</taxon>
        <taxon>Ustilaginomycotina</taxon>
        <taxon>Exobasidiomycetes</taxon>
        <taxon>Tilletiales</taxon>
        <taxon>Tilletiaceae</taxon>
        <taxon>Tilletia</taxon>
    </lineage>
</organism>
<feature type="domain" description="DNA2/NAM7 helicase-like C-terminal" evidence="2">
    <location>
        <begin position="6"/>
        <end position="134"/>
    </location>
</feature>
<dbReference type="PANTHER" id="PTHR10887:SF341">
    <property type="entry name" value="NFX1-TYPE ZINC FINGER-CONTAINING PROTEIN 1"/>
    <property type="match status" value="1"/>
</dbReference>
<dbReference type="CDD" id="cd18808">
    <property type="entry name" value="SF1_C_Upf1"/>
    <property type="match status" value="1"/>
</dbReference>
<name>A0AAN6GQB8_9BASI</name>
<dbReference type="GO" id="GO:0031380">
    <property type="term" value="C:nuclear RNA-directed RNA polymerase complex"/>
    <property type="evidence" value="ECO:0007669"/>
    <property type="project" value="TreeGrafter"/>
</dbReference>
<keyword evidence="4" id="KW-1185">Reference proteome</keyword>
<dbReference type="Gene3D" id="3.40.50.300">
    <property type="entry name" value="P-loop containing nucleotide triphosphate hydrolases"/>
    <property type="match status" value="1"/>
</dbReference>
<evidence type="ECO:0000259" key="2">
    <source>
        <dbReference type="Pfam" id="PF13087"/>
    </source>
</evidence>
<dbReference type="InterPro" id="IPR041679">
    <property type="entry name" value="DNA2/NAM7-like_C"/>
</dbReference>
<feature type="compositionally biased region" description="Polar residues" evidence="1">
    <location>
        <begin position="858"/>
        <end position="867"/>
    </location>
</feature>
<dbReference type="Proteomes" id="UP001176517">
    <property type="component" value="Unassembled WGS sequence"/>
</dbReference>
<dbReference type="PANTHER" id="PTHR10887">
    <property type="entry name" value="DNA2/NAM7 HELICASE FAMILY"/>
    <property type="match status" value="1"/>
</dbReference>
<comment type="caution">
    <text evidence="3">The sequence shown here is derived from an EMBL/GenBank/DDBJ whole genome shotgun (WGS) entry which is preliminary data.</text>
</comment>
<dbReference type="EMBL" id="JAPDMZ010000066">
    <property type="protein sequence ID" value="KAK0552237.1"/>
    <property type="molecule type" value="Genomic_DNA"/>
</dbReference>
<dbReference type="AlphaFoldDB" id="A0AAN6GQB8"/>
<evidence type="ECO:0000313" key="3">
    <source>
        <dbReference type="EMBL" id="KAK0552237.1"/>
    </source>
</evidence>
<feature type="region of interest" description="Disordered" evidence="1">
    <location>
        <begin position="798"/>
        <end position="829"/>
    </location>
</feature>
<feature type="region of interest" description="Disordered" evidence="1">
    <location>
        <begin position="858"/>
        <end position="889"/>
    </location>
</feature>
<evidence type="ECO:0000313" key="4">
    <source>
        <dbReference type="Proteomes" id="UP001176517"/>
    </source>
</evidence>
<proteinExistence type="predicted"/>